<evidence type="ECO:0000313" key="1">
    <source>
        <dbReference type="EMBL" id="BCS96281.1"/>
    </source>
</evidence>
<organism evidence="1 2">
    <name type="scientific">Desulfoluna limicola</name>
    <dbReference type="NCBI Taxonomy" id="2810562"/>
    <lineage>
        <taxon>Bacteria</taxon>
        <taxon>Pseudomonadati</taxon>
        <taxon>Thermodesulfobacteriota</taxon>
        <taxon>Desulfobacteria</taxon>
        <taxon>Desulfobacterales</taxon>
        <taxon>Desulfolunaceae</taxon>
        <taxon>Desulfoluna</taxon>
    </lineage>
</organism>
<name>A0ABM7PG24_9BACT</name>
<dbReference type="EMBL" id="AP024488">
    <property type="protein sequence ID" value="BCS96281.1"/>
    <property type="molecule type" value="Genomic_DNA"/>
</dbReference>
<reference evidence="1 2" key="1">
    <citation type="submission" date="2021-02" db="EMBL/GenBank/DDBJ databases">
        <title>Complete genome of Desulfoluna sp. strain ASN36.</title>
        <authorList>
            <person name="Takahashi A."/>
            <person name="Kojima H."/>
            <person name="Fukui M."/>
        </authorList>
    </citation>
    <scope>NUCLEOTIDE SEQUENCE [LARGE SCALE GENOMIC DNA]</scope>
    <source>
        <strain evidence="1 2">ASN36</strain>
    </source>
</reference>
<accession>A0ABM7PG24</accession>
<sequence>MQQPTRRPFFHSVENQSQPAWNHHRKAPERLPYLMNPAVKCVNVEEPYHSDTFDTSFIFCFV</sequence>
<keyword evidence="2" id="KW-1185">Reference proteome</keyword>
<evidence type="ECO:0000313" key="2">
    <source>
        <dbReference type="Proteomes" id="UP001320148"/>
    </source>
</evidence>
<gene>
    <name evidence="1" type="ORF">DSLASN_19130</name>
</gene>
<dbReference type="Proteomes" id="UP001320148">
    <property type="component" value="Chromosome"/>
</dbReference>
<proteinExistence type="predicted"/>
<protein>
    <submittedName>
        <fullName evidence="1">Uncharacterized protein</fullName>
    </submittedName>
</protein>